<dbReference type="RefSeq" id="WP_095042291.1">
    <property type="nucleotide sequence ID" value="NZ_LN890655.1"/>
</dbReference>
<keyword evidence="9" id="KW-0460">Magnesium</keyword>
<keyword evidence="11" id="KW-0129">CBS domain</keyword>
<dbReference type="InterPro" id="IPR052390">
    <property type="entry name" value="tRNA_nt/polyA_polymerase"/>
</dbReference>
<evidence type="ECO:0000256" key="8">
    <source>
        <dbReference type="ARBA" id="ARBA00022741"/>
    </source>
</evidence>
<protein>
    <recommendedName>
        <fullName evidence="13">CBS domain-containing protein</fullName>
    </recommendedName>
</protein>
<evidence type="ECO:0000256" key="9">
    <source>
        <dbReference type="ARBA" id="ARBA00022842"/>
    </source>
</evidence>
<dbReference type="InterPro" id="IPR032828">
    <property type="entry name" value="PolyA_RNA-bd"/>
</dbReference>
<dbReference type="EMBL" id="LN890655">
    <property type="protein sequence ID" value="CUS02712.2"/>
    <property type="molecule type" value="Genomic_DNA"/>
</dbReference>
<dbReference type="GO" id="GO:0046872">
    <property type="term" value="F:metal ion binding"/>
    <property type="evidence" value="ECO:0007669"/>
    <property type="project" value="UniProtKB-KW"/>
</dbReference>
<dbReference type="CDD" id="cd05398">
    <property type="entry name" value="NT_ClassII-CCAase"/>
    <property type="match status" value="1"/>
</dbReference>
<name>A0A160T019_9CHLR</name>
<dbReference type="SMART" id="SM00116">
    <property type="entry name" value="CBS"/>
    <property type="match status" value="2"/>
</dbReference>
<dbReference type="Gene3D" id="3.90.1640.10">
    <property type="entry name" value="inorganic pyrophosphatase (n-terminal core)"/>
    <property type="match status" value="1"/>
</dbReference>
<dbReference type="GO" id="GO:0000049">
    <property type="term" value="F:tRNA binding"/>
    <property type="evidence" value="ECO:0007669"/>
    <property type="project" value="UniProtKB-KW"/>
</dbReference>
<dbReference type="InterPro" id="IPR001667">
    <property type="entry name" value="DDH_dom"/>
</dbReference>
<keyword evidence="15" id="KW-1185">Reference proteome</keyword>
<dbReference type="AlphaFoldDB" id="A0A160T019"/>
<evidence type="ECO:0000256" key="7">
    <source>
        <dbReference type="ARBA" id="ARBA00022723"/>
    </source>
</evidence>
<keyword evidence="4 12" id="KW-0808">Transferase</keyword>
<accession>A0A160T019</accession>
<dbReference type="SUPFAM" id="SSF81891">
    <property type="entry name" value="Poly A polymerase C-terminal region-like"/>
    <property type="match status" value="1"/>
</dbReference>
<dbReference type="Proteomes" id="UP000215027">
    <property type="component" value="Chromosome I"/>
</dbReference>
<evidence type="ECO:0000256" key="6">
    <source>
        <dbReference type="ARBA" id="ARBA00022695"/>
    </source>
</evidence>
<evidence type="ECO:0000313" key="14">
    <source>
        <dbReference type="EMBL" id="CUS02712.2"/>
    </source>
</evidence>
<evidence type="ECO:0000256" key="11">
    <source>
        <dbReference type="PROSITE-ProRule" id="PRU00703"/>
    </source>
</evidence>
<dbReference type="Gene3D" id="3.10.580.10">
    <property type="entry name" value="CBS-domain"/>
    <property type="match status" value="1"/>
</dbReference>
<dbReference type="SUPFAM" id="SSF81301">
    <property type="entry name" value="Nucleotidyltransferase"/>
    <property type="match status" value="1"/>
</dbReference>
<evidence type="ECO:0000256" key="10">
    <source>
        <dbReference type="ARBA" id="ARBA00022884"/>
    </source>
</evidence>
<dbReference type="GO" id="GO:0016779">
    <property type="term" value="F:nucleotidyltransferase activity"/>
    <property type="evidence" value="ECO:0007669"/>
    <property type="project" value="UniProtKB-KW"/>
</dbReference>
<dbReference type="Gene3D" id="1.10.3090.10">
    <property type="entry name" value="cca-adding enzyme, domain 2"/>
    <property type="match status" value="1"/>
</dbReference>
<evidence type="ECO:0000256" key="5">
    <source>
        <dbReference type="ARBA" id="ARBA00022694"/>
    </source>
</evidence>
<comment type="similarity">
    <text evidence="2 12">Belongs to the tRNA nucleotidyltransferase/poly(A) polymerase family.</text>
</comment>
<dbReference type="GO" id="GO:0000166">
    <property type="term" value="F:nucleotide binding"/>
    <property type="evidence" value="ECO:0007669"/>
    <property type="project" value="UniProtKB-KW"/>
</dbReference>
<keyword evidence="5" id="KW-0819">tRNA processing</keyword>
<dbReference type="OrthoDB" id="9805698at2"/>
<keyword evidence="7" id="KW-0479">Metal-binding</keyword>
<evidence type="ECO:0000313" key="15">
    <source>
        <dbReference type="Proteomes" id="UP000215027"/>
    </source>
</evidence>
<dbReference type="GO" id="GO:0008033">
    <property type="term" value="P:tRNA processing"/>
    <property type="evidence" value="ECO:0007669"/>
    <property type="project" value="UniProtKB-KW"/>
</dbReference>
<comment type="cofactor">
    <cofactor evidence="1">
        <name>Mg(2+)</name>
        <dbReference type="ChEBI" id="CHEBI:18420"/>
    </cofactor>
</comment>
<dbReference type="InterPro" id="IPR043519">
    <property type="entry name" value="NT_sf"/>
</dbReference>
<gene>
    <name evidence="14" type="ORF">CFX0092_A0834</name>
</gene>
<evidence type="ECO:0000259" key="13">
    <source>
        <dbReference type="PROSITE" id="PS51371"/>
    </source>
</evidence>
<dbReference type="KEGG" id="pbf:CFX0092_A0834"/>
<feature type="domain" description="CBS" evidence="13">
    <location>
        <begin position="373"/>
        <end position="436"/>
    </location>
</feature>
<dbReference type="SUPFAM" id="SSF54631">
    <property type="entry name" value="CBS-domain pair"/>
    <property type="match status" value="1"/>
</dbReference>
<keyword evidence="3" id="KW-0820">tRNA-binding</keyword>
<dbReference type="Pfam" id="PF00571">
    <property type="entry name" value="CBS"/>
    <property type="match status" value="2"/>
</dbReference>
<dbReference type="InterPro" id="IPR046342">
    <property type="entry name" value="CBS_dom_sf"/>
</dbReference>
<dbReference type="Gene3D" id="3.30.460.10">
    <property type="entry name" value="Beta Polymerase, domain 2"/>
    <property type="match status" value="1"/>
</dbReference>
<dbReference type="PANTHER" id="PTHR47788:SF1">
    <property type="entry name" value="A-ADDING TRNA NUCLEOTIDYLTRANSFERASE"/>
    <property type="match status" value="1"/>
</dbReference>
<evidence type="ECO:0000256" key="3">
    <source>
        <dbReference type="ARBA" id="ARBA00022555"/>
    </source>
</evidence>
<dbReference type="Gene3D" id="3.10.310.30">
    <property type="match status" value="1"/>
</dbReference>
<reference evidence="14" key="1">
    <citation type="submission" date="2016-01" db="EMBL/GenBank/DDBJ databases">
        <authorList>
            <person name="Mcilroy J.S."/>
            <person name="Karst M S."/>
            <person name="Albertsen M."/>
        </authorList>
    </citation>
    <scope>NUCLEOTIDE SEQUENCE</scope>
    <source>
        <strain evidence="14">Cfx-K</strain>
    </source>
</reference>
<proteinExistence type="inferred from homology"/>
<evidence type="ECO:0000256" key="2">
    <source>
        <dbReference type="ARBA" id="ARBA00007265"/>
    </source>
</evidence>
<keyword evidence="6" id="KW-0548">Nucleotidyltransferase</keyword>
<organism evidence="14 15">
    <name type="scientific">Candidatus Promineifilum breve</name>
    <dbReference type="NCBI Taxonomy" id="1806508"/>
    <lineage>
        <taxon>Bacteria</taxon>
        <taxon>Bacillati</taxon>
        <taxon>Chloroflexota</taxon>
        <taxon>Ardenticatenia</taxon>
        <taxon>Candidatus Promineifilales</taxon>
        <taxon>Candidatus Promineifilaceae</taxon>
        <taxon>Candidatus Promineifilum</taxon>
    </lineage>
</organism>
<dbReference type="Pfam" id="PF01743">
    <property type="entry name" value="PolyA_pol"/>
    <property type="match status" value="1"/>
</dbReference>
<dbReference type="InterPro" id="IPR000644">
    <property type="entry name" value="CBS_dom"/>
</dbReference>
<keyword evidence="10 12" id="KW-0694">RNA-binding</keyword>
<evidence type="ECO:0000256" key="1">
    <source>
        <dbReference type="ARBA" id="ARBA00001946"/>
    </source>
</evidence>
<evidence type="ECO:0000256" key="4">
    <source>
        <dbReference type="ARBA" id="ARBA00022679"/>
    </source>
</evidence>
<dbReference type="PANTHER" id="PTHR47788">
    <property type="entry name" value="POLYA POLYMERASE"/>
    <property type="match status" value="1"/>
</dbReference>
<sequence>MALILTHEKTDFDAVASQLGAKKLYPAATALLPHHLNRNVQQFLNLYWDALPFVRAEDWRRRSIDAVILVDTQTLGNVRGVVARPRVHVIDHHMDQAHKPEWTYEVEAVGATSTLLVERLLARGLVLSPEEATLLLLGIYEDTGGLTYDTTTARDVQAAARLLEQGALLNVARRFLNVALSDQQRALYDALARDVEWLKIEGRPIALATADAPPGFADEISSVAHRLRDSLSPDGLFVLVQLGDGVQLVARSAVDEVDVGLVARLMGGGGHSRASAAMIVGGRLAEVADRVRSTLPLAVRPTARVAALMSHGVETVPATTTVSEVAALMLRHGHEGFPVVDERQNRIVGLVTRRAVDRAMSHEMATHPVSRIMRPGSIFVHPSDTLERVQELMAAEGWGQIPVVAEEGDDPPERRMPIGIVTRTDLLNALFRPAPEAPETDLRDRMARSLSPSLWAIVRVAGETAADLGMAIYFVGGLVRDLLLDKPPTDLDIVVEGDAIRLVRALSRRFGGEVHSHERFGTAKWAMTPETYAAVIAAAREAYPDANRPDGAAADAPAQPPATIDFVSARKEFYKRPTALPDVEPGSIKLDLHRRDFTINTLAIRLDGDHLGQLLDFYGGRRDLRRGIIRVLHSLSFIDDPTRILRAVRLEQRLGFTIEPSTAALIATALPLLDRVSGERVRNEIELSLNEANPVLVMERLDEVGVMAQFHPGLSWRPETAAIYERIPTLAGDPLWGEVYRSSPPKFYYFAAWLAPFAAPIPAAVAERLRVRKATMTDLLALDDLQQALAEMPADAPVSRVARALAKFAPRTLLTARLLGLGPRADEWLDRYVGDWRAIKTGITGEDLRRAGVPPGPVYTRVLERLWLARLDGETGDEASERALLASLLAAEGY</sequence>
<feature type="domain" description="CBS" evidence="13">
    <location>
        <begin position="309"/>
        <end position="366"/>
    </location>
</feature>
<keyword evidence="8" id="KW-0547">Nucleotide-binding</keyword>
<dbReference type="PROSITE" id="PS51371">
    <property type="entry name" value="CBS"/>
    <property type="match status" value="2"/>
</dbReference>
<dbReference type="Pfam" id="PF12627">
    <property type="entry name" value="PolyA_pol_RNAbd"/>
    <property type="match status" value="1"/>
</dbReference>
<dbReference type="Pfam" id="PF01368">
    <property type="entry name" value="DHH"/>
    <property type="match status" value="1"/>
</dbReference>
<dbReference type="InterPro" id="IPR002646">
    <property type="entry name" value="PolA_pol_head_dom"/>
</dbReference>
<dbReference type="InterPro" id="IPR038763">
    <property type="entry name" value="DHH_sf"/>
</dbReference>
<evidence type="ECO:0000256" key="12">
    <source>
        <dbReference type="RuleBase" id="RU003953"/>
    </source>
</evidence>
<dbReference type="SUPFAM" id="SSF64182">
    <property type="entry name" value="DHH phosphoesterases"/>
    <property type="match status" value="1"/>
</dbReference>